<name>X1HLN1_9ZZZZ</name>
<dbReference type="EMBL" id="BARU01027100">
    <property type="protein sequence ID" value="GAH70392.1"/>
    <property type="molecule type" value="Genomic_DNA"/>
</dbReference>
<evidence type="ECO:0000313" key="1">
    <source>
        <dbReference type="EMBL" id="GAH70392.1"/>
    </source>
</evidence>
<protein>
    <recommendedName>
        <fullName evidence="2">BRCT domain-containing protein</fullName>
    </recommendedName>
</protein>
<accession>X1HLN1</accession>
<sequence length="37" mass="4255">GHEKSSKHRKAEELILKGHDIRILSESDFKQLVKLAI</sequence>
<evidence type="ECO:0008006" key="2">
    <source>
        <dbReference type="Google" id="ProtNLM"/>
    </source>
</evidence>
<reference evidence="1" key="1">
    <citation type="journal article" date="2014" name="Front. Microbiol.">
        <title>High frequency of phylogenetically diverse reductive dehalogenase-homologous genes in deep subseafloor sedimentary metagenomes.</title>
        <authorList>
            <person name="Kawai M."/>
            <person name="Futagami T."/>
            <person name="Toyoda A."/>
            <person name="Takaki Y."/>
            <person name="Nishi S."/>
            <person name="Hori S."/>
            <person name="Arai W."/>
            <person name="Tsubouchi T."/>
            <person name="Morono Y."/>
            <person name="Uchiyama I."/>
            <person name="Ito T."/>
            <person name="Fujiyama A."/>
            <person name="Inagaki F."/>
            <person name="Takami H."/>
        </authorList>
    </citation>
    <scope>NUCLEOTIDE SEQUENCE</scope>
    <source>
        <strain evidence="1">Expedition CK06-06</strain>
    </source>
</reference>
<proteinExistence type="predicted"/>
<feature type="non-terminal residue" evidence="1">
    <location>
        <position position="1"/>
    </location>
</feature>
<comment type="caution">
    <text evidence="1">The sequence shown here is derived from an EMBL/GenBank/DDBJ whole genome shotgun (WGS) entry which is preliminary data.</text>
</comment>
<dbReference type="AlphaFoldDB" id="X1HLN1"/>
<gene>
    <name evidence="1" type="ORF">S03H2_43441</name>
</gene>
<organism evidence="1">
    <name type="scientific">marine sediment metagenome</name>
    <dbReference type="NCBI Taxonomy" id="412755"/>
    <lineage>
        <taxon>unclassified sequences</taxon>
        <taxon>metagenomes</taxon>
        <taxon>ecological metagenomes</taxon>
    </lineage>
</organism>